<dbReference type="InterPro" id="IPR036864">
    <property type="entry name" value="Zn2-C6_fun-type_DNA-bd_sf"/>
</dbReference>
<dbReference type="SUPFAM" id="SSF57701">
    <property type="entry name" value="Zn2/Cys6 DNA-binding domain"/>
    <property type="match status" value="1"/>
</dbReference>
<dbReference type="CDD" id="cd00067">
    <property type="entry name" value="GAL4"/>
    <property type="match status" value="1"/>
</dbReference>
<dbReference type="GO" id="GO:0001228">
    <property type="term" value="F:DNA-binding transcription activator activity, RNA polymerase II-specific"/>
    <property type="evidence" value="ECO:0007669"/>
    <property type="project" value="TreeGrafter"/>
</dbReference>
<organism evidence="4 5">
    <name type="scientific">Hyaloscypha variabilis (strain UAMH 11265 / GT02V1 / F)</name>
    <name type="common">Meliniomyces variabilis</name>
    <dbReference type="NCBI Taxonomy" id="1149755"/>
    <lineage>
        <taxon>Eukaryota</taxon>
        <taxon>Fungi</taxon>
        <taxon>Dikarya</taxon>
        <taxon>Ascomycota</taxon>
        <taxon>Pezizomycotina</taxon>
        <taxon>Leotiomycetes</taxon>
        <taxon>Helotiales</taxon>
        <taxon>Hyaloscyphaceae</taxon>
        <taxon>Hyaloscypha</taxon>
        <taxon>Hyaloscypha variabilis</taxon>
    </lineage>
</organism>
<keyword evidence="1" id="KW-0539">Nucleus</keyword>
<evidence type="ECO:0000313" key="4">
    <source>
        <dbReference type="EMBL" id="PMD34944.1"/>
    </source>
</evidence>
<dbReference type="InterPro" id="IPR053157">
    <property type="entry name" value="Sterol_Uptake_Regulator"/>
</dbReference>
<reference evidence="4 5" key="1">
    <citation type="submission" date="2016-04" db="EMBL/GenBank/DDBJ databases">
        <title>A degradative enzymes factory behind the ericoid mycorrhizal symbiosis.</title>
        <authorList>
            <consortium name="DOE Joint Genome Institute"/>
            <person name="Martino E."/>
            <person name="Morin E."/>
            <person name="Grelet G."/>
            <person name="Kuo A."/>
            <person name="Kohler A."/>
            <person name="Daghino S."/>
            <person name="Barry K."/>
            <person name="Choi C."/>
            <person name="Cichocki N."/>
            <person name="Clum A."/>
            <person name="Copeland A."/>
            <person name="Hainaut M."/>
            <person name="Haridas S."/>
            <person name="Labutti K."/>
            <person name="Lindquist E."/>
            <person name="Lipzen A."/>
            <person name="Khouja H.-R."/>
            <person name="Murat C."/>
            <person name="Ohm R."/>
            <person name="Olson A."/>
            <person name="Spatafora J."/>
            <person name="Veneault-Fourrey C."/>
            <person name="Henrissat B."/>
            <person name="Grigoriev I."/>
            <person name="Martin F."/>
            <person name="Perotto S."/>
        </authorList>
    </citation>
    <scope>NUCLEOTIDE SEQUENCE [LARGE SCALE GENOMIC DNA]</scope>
    <source>
        <strain evidence="4 5">F</strain>
    </source>
</reference>
<dbReference type="SMART" id="SM00066">
    <property type="entry name" value="GAL4"/>
    <property type="match status" value="1"/>
</dbReference>
<dbReference type="PROSITE" id="PS00463">
    <property type="entry name" value="ZN2_CY6_FUNGAL_1"/>
    <property type="match status" value="1"/>
</dbReference>
<keyword evidence="5" id="KW-1185">Reference proteome</keyword>
<evidence type="ECO:0000259" key="3">
    <source>
        <dbReference type="PROSITE" id="PS50048"/>
    </source>
</evidence>
<dbReference type="Proteomes" id="UP000235786">
    <property type="component" value="Unassembled WGS sequence"/>
</dbReference>
<dbReference type="OrthoDB" id="416217at2759"/>
<gene>
    <name evidence="4" type="ORF">L207DRAFT_436222</name>
</gene>
<feature type="domain" description="Zn(2)-C6 fungal-type" evidence="3">
    <location>
        <begin position="40"/>
        <end position="70"/>
    </location>
</feature>
<evidence type="ECO:0000256" key="1">
    <source>
        <dbReference type="ARBA" id="ARBA00023242"/>
    </source>
</evidence>
<evidence type="ECO:0000313" key="5">
    <source>
        <dbReference type="Proteomes" id="UP000235786"/>
    </source>
</evidence>
<dbReference type="PANTHER" id="PTHR47784">
    <property type="entry name" value="STEROL UPTAKE CONTROL PROTEIN 2"/>
    <property type="match status" value="1"/>
</dbReference>
<dbReference type="InterPro" id="IPR001138">
    <property type="entry name" value="Zn2Cys6_DnaBD"/>
</dbReference>
<dbReference type="EMBL" id="KZ613953">
    <property type="protein sequence ID" value="PMD34944.1"/>
    <property type="molecule type" value="Genomic_DNA"/>
</dbReference>
<sequence length="424" mass="47736">MASTKHLTWINEDPDALQGGQSRSPPRYRPRAAHTKSRNGCLHCKLRRIKCDESRPHCGQCENRGVRCDFEDASTSTSQANSSTSKENTDESLKAQASAREWIESYLDHFLIRKTPCSHLKSLGENPANSIELLNHFFDSNGLWIGSPACQITMQQHCLQLMVGAPYLLHAVLAFSSSHLSFLHPSERRYRVTATFHYDLSLASYSSQISTGLDASNADSLLGCCYLHTMLAFRNLQLDDDSQEGNALTWLRTMQGTSILRSNLNPCLNNSVLHPLNLESRSWEEVICNHLDSGDSWASKASQALHQFCGVNSKSVLEENLYEDPLCRLCQLIQLEIGPDNIGMFMSFIGRLRSSFVELLDRNDPKAMMILCYWCALLSQIDQWWIVASATSECLRLCKLLYVVPDQRIQDLLEFPASKCGFTS</sequence>
<dbReference type="AlphaFoldDB" id="A0A2J6R8U7"/>
<evidence type="ECO:0000256" key="2">
    <source>
        <dbReference type="SAM" id="MobiDB-lite"/>
    </source>
</evidence>
<name>A0A2J6R8U7_HYAVF</name>
<dbReference type="PROSITE" id="PS50048">
    <property type="entry name" value="ZN2_CY6_FUNGAL_2"/>
    <property type="match status" value="1"/>
</dbReference>
<dbReference type="PANTHER" id="PTHR47784:SF9">
    <property type="entry name" value="ZN(II)2CYS6 TRANSCRIPTION FACTOR (EUROFUNG)"/>
    <property type="match status" value="1"/>
</dbReference>
<protein>
    <recommendedName>
        <fullName evidence="3">Zn(2)-C6 fungal-type domain-containing protein</fullName>
    </recommendedName>
</protein>
<accession>A0A2J6R8U7</accession>
<dbReference type="GO" id="GO:0008270">
    <property type="term" value="F:zinc ion binding"/>
    <property type="evidence" value="ECO:0007669"/>
    <property type="project" value="InterPro"/>
</dbReference>
<dbReference type="Pfam" id="PF00172">
    <property type="entry name" value="Zn_clus"/>
    <property type="match status" value="1"/>
</dbReference>
<dbReference type="Gene3D" id="4.10.240.10">
    <property type="entry name" value="Zn(2)-C6 fungal-type DNA-binding domain"/>
    <property type="match status" value="1"/>
</dbReference>
<feature type="region of interest" description="Disordered" evidence="2">
    <location>
        <begin position="1"/>
        <end position="34"/>
    </location>
</feature>
<proteinExistence type="predicted"/>